<keyword evidence="1" id="KW-0732">Signal</keyword>
<dbReference type="EMBL" id="WUEK01000001">
    <property type="protein sequence ID" value="MXG88128.1"/>
    <property type="molecule type" value="Genomic_DNA"/>
</dbReference>
<dbReference type="Proteomes" id="UP000473325">
    <property type="component" value="Unassembled WGS sequence"/>
</dbReference>
<comment type="caution">
    <text evidence="2">The sequence shown here is derived from an EMBL/GenBank/DDBJ whole genome shotgun (WGS) entry which is preliminary data.</text>
</comment>
<evidence type="ECO:0000256" key="1">
    <source>
        <dbReference type="SAM" id="SignalP"/>
    </source>
</evidence>
<keyword evidence="3" id="KW-1185">Reference proteome</keyword>
<proteinExistence type="predicted"/>
<dbReference type="Pfam" id="PF13620">
    <property type="entry name" value="CarboxypepD_reg"/>
    <property type="match status" value="1"/>
</dbReference>
<dbReference type="InterPro" id="IPR013784">
    <property type="entry name" value="Carb-bd-like_fold"/>
</dbReference>
<feature type="signal peptide" evidence="1">
    <location>
        <begin position="1"/>
        <end position="27"/>
    </location>
</feature>
<gene>
    <name evidence="2" type="ORF">GRQ65_01025</name>
</gene>
<dbReference type="Gene3D" id="2.60.40.1120">
    <property type="entry name" value="Carboxypeptidase-like, regulatory domain"/>
    <property type="match status" value="2"/>
</dbReference>
<feature type="chain" id="PRO_5027018131" evidence="1">
    <location>
        <begin position="28"/>
        <end position="342"/>
    </location>
</feature>
<dbReference type="GO" id="GO:0030246">
    <property type="term" value="F:carbohydrate binding"/>
    <property type="evidence" value="ECO:0007669"/>
    <property type="project" value="InterPro"/>
</dbReference>
<reference evidence="2 3" key="1">
    <citation type="submission" date="2019-12" db="EMBL/GenBank/DDBJ databases">
        <authorList>
            <person name="Kun Z."/>
        </authorList>
    </citation>
    <scope>NUCLEOTIDE SEQUENCE [LARGE SCALE GENOMIC DNA]</scope>
    <source>
        <strain evidence="2 3">YIM 123512</strain>
    </source>
</reference>
<evidence type="ECO:0000313" key="3">
    <source>
        <dbReference type="Proteomes" id="UP000473325"/>
    </source>
</evidence>
<evidence type="ECO:0000313" key="2">
    <source>
        <dbReference type="EMBL" id="MXG88128.1"/>
    </source>
</evidence>
<protein>
    <submittedName>
        <fullName evidence="2">Uncharacterized protein</fullName>
    </submittedName>
</protein>
<sequence length="342" mass="35570">MTAVVRACLVALLALVAALLPVPGAVASGAGTGSIWVQVKSQSATPLPAGTWVDLVKVNAPQWTSDPQDVAVDGTYTFTGLEPGTYRLQAENNAVGGAWWPRAATYETASDIVVVAGSTTEVTMALGPTGNVAGTVLGPDGGPVSGIAVVAYSTTDDGFPSRSSRGAQTDAFGRYDIANIAPGTYKVEFLDPSGRLAGEFWNDTLTYQTATVVNVEASQVTTLGPTTLALPVSISQPGPVLPGAGTGTAAVITVAQRPRIVGRTRVGRTLRVRPGTWSPAAVNLTYQWFARGVAIERATTSTLRLTRALRGKRIQVQVTASRIGSMPVMAASPRTARIKPRR</sequence>
<dbReference type="Gene3D" id="2.60.40.2700">
    <property type="match status" value="1"/>
</dbReference>
<dbReference type="RefSeq" id="WP_160874262.1">
    <property type="nucleotide sequence ID" value="NZ_WUEK01000001.1"/>
</dbReference>
<dbReference type="SUPFAM" id="SSF49452">
    <property type="entry name" value="Starch-binding domain-like"/>
    <property type="match status" value="1"/>
</dbReference>
<dbReference type="AlphaFoldDB" id="A0A6L7ERB9"/>
<accession>A0A6L7ERB9</accession>
<name>A0A6L7ERB9_9ACTN</name>
<organism evidence="2 3">
    <name type="scientific">Nocardioides flavescens</name>
    <dbReference type="NCBI Taxonomy" id="2691959"/>
    <lineage>
        <taxon>Bacteria</taxon>
        <taxon>Bacillati</taxon>
        <taxon>Actinomycetota</taxon>
        <taxon>Actinomycetes</taxon>
        <taxon>Propionibacteriales</taxon>
        <taxon>Nocardioidaceae</taxon>
        <taxon>Nocardioides</taxon>
    </lineage>
</organism>
<dbReference type="SUPFAM" id="SSF117074">
    <property type="entry name" value="Hypothetical protein PA1324"/>
    <property type="match status" value="1"/>
</dbReference>